<keyword evidence="1" id="KW-1133">Transmembrane helix</keyword>
<comment type="caution">
    <text evidence="2">The sequence shown here is derived from an EMBL/GenBank/DDBJ whole genome shotgun (WGS) entry which is preliminary data.</text>
</comment>
<keyword evidence="1" id="KW-0472">Membrane</keyword>
<evidence type="ECO:0000256" key="1">
    <source>
        <dbReference type="SAM" id="Phobius"/>
    </source>
</evidence>
<keyword evidence="3" id="KW-1185">Reference proteome</keyword>
<accession>A0ABU5JZM5</accession>
<dbReference type="RefSeq" id="WP_374218502.1">
    <property type="nucleotide sequence ID" value="NZ_JAXOVW010000041.1"/>
</dbReference>
<sequence>YKAKNSLVYEKLYDFAKFFVTFFFPPFTLLLKCMKERKKYDELTLKFRSTLLNLKVENRRDFA</sequence>
<name>A0ABU5JZM5_9BACI</name>
<gene>
    <name evidence="2" type="ORF">U2I54_17875</name>
</gene>
<dbReference type="EMBL" id="JAXOVW010000041">
    <property type="protein sequence ID" value="MDZ5608883.1"/>
    <property type="molecule type" value="Genomic_DNA"/>
</dbReference>
<feature type="non-terminal residue" evidence="2">
    <location>
        <position position="1"/>
    </location>
</feature>
<protein>
    <submittedName>
        <fullName evidence="2">Uncharacterized protein</fullName>
    </submittedName>
</protein>
<organism evidence="2 3">
    <name type="scientific">Bacillus bingmayongensis</name>
    <dbReference type="NCBI Taxonomy" id="1150157"/>
    <lineage>
        <taxon>Bacteria</taxon>
        <taxon>Bacillati</taxon>
        <taxon>Bacillota</taxon>
        <taxon>Bacilli</taxon>
        <taxon>Bacillales</taxon>
        <taxon>Bacillaceae</taxon>
        <taxon>Bacillus</taxon>
    </lineage>
</organism>
<reference evidence="3" key="1">
    <citation type="submission" date="2023-11" db="EMBL/GenBank/DDBJ databases">
        <title>Genome Sequence of Bacillus pseudomycoides stain BUPM19.</title>
        <authorList>
            <person name="Farhat A."/>
        </authorList>
    </citation>
    <scope>NUCLEOTIDE SEQUENCE [LARGE SCALE GENOMIC DNA]</scope>
    <source>
        <strain evidence="3">BUPM19</strain>
    </source>
</reference>
<evidence type="ECO:0000313" key="2">
    <source>
        <dbReference type="EMBL" id="MDZ5608883.1"/>
    </source>
</evidence>
<dbReference type="Proteomes" id="UP001291930">
    <property type="component" value="Unassembled WGS sequence"/>
</dbReference>
<proteinExistence type="predicted"/>
<evidence type="ECO:0000313" key="3">
    <source>
        <dbReference type="Proteomes" id="UP001291930"/>
    </source>
</evidence>
<feature type="transmembrane region" description="Helical" evidence="1">
    <location>
        <begin position="12"/>
        <end position="31"/>
    </location>
</feature>
<keyword evidence="1" id="KW-0812">Transmembrane</keyword>